<evidence type="ECO:0000313" key="3">
    <source>
        <dbReference type="EMBL" id="KXF75462.1"/>
    </source>
</evidence>
<dbReference type="AlphaFoldDB" id="A0A135HQK0"/>
<dbReference type="Proteomes" id="UP000070107">
    <property type="component" value="Unassembled WGS sequence"/>
</dbReference>
<dbReference type="GO" id="GO:0005737">
    <property type="term" value="C:cytoplasm"/>
    <property type="evidence" value="ECO:0007669"/>
    <property type="project" value="TreeGrafter"/>
</dbReference>
<dbReference type="RefSeq" id="WP_068884666.1">
    <property type="nucleotide sequence ID" value="NZ_LNTU01000038.1"/>
</dbReference>
<keyword evidence="1" id="KW-0560">Oxidoreductase</keyword>
<accession>A0A135HQK0</accession>
<dbReference type="PANTHER" id="PTHR13847:SF281">
    <property type="entry name" value="FAD DEPENDENT OXIDOREDUCTASE DOMAIN-CONTAINING PROTEIN"/>
    <property type="match status" value="1"/>
</dbReference>
<gene>
    <name evidence="3" type="ORF">ATN84_19585</name>
</gene>
<organism evidence="3 4">
    <name type="scientific">Paramesorhizobium deserti</name>
    <dbReference type="NCBI Taxonomy" id="1494590"/>
    <lineage>
        <taxon>Bacteria</taxon>
        <taxon>Pseudomonadati</taxon>
        <taxon>Pseudomonadota</taxon>
        <taxon>Alphaproteobacteria</taxon>
        <taxon>Hyphomicrobiales</taxon>
        <taxon>Phyllobacteriaceae</taxon>
        <taxon>Paramesorhizobium</taxon>
    </lineage>
</organism>
<dbReference type="STRING" id="1494590.ATN84_19585"/>
<dbReference type="PANTHER" id="PTHR13847">
    <property type="entry name" value="SARCOSINE DEHYDROGENASE-RELATED"/>
    <property type="match status" value="1"/>
</dbReference>
<protein>
    <submittedName>
        <fullName evidence="3">FAD-dependent oxidoreductase</fullName>
    </submittedName>
</protein>
<feature type="domain" description="FAD dependent oxidoreductase" evidence="2">
    <location>
        <begin position="29"/>
        <end position="374"/>
    </location>
</feature>
<dbReference type="OrthoDB" id="9814969at2"/>
<comment type="caution">
    <text evidence="3">The sequence shown here is derived from an EMBL/GenBank/DDBJ whole genome shotgun (WGS) entry which is preliminary data.</text>
</comment>
<dbReference type="InterPro" id="IPR036188">
    <property type="entry name" value="FAD/NAD-bd_sf"/>
</dbReference>
<evidence type="ECO:0000259" key="2">
    <source>
        <dbReference type="Pfam" id="PF01266"/>
    </source>
</evidence>
<dbReference type="Gene3D" id="3.50.50.60">
    <property type="entry name" value="FAD/NAD(P)-binding domain"/>
    <property type="match status" value="1"/>
</dbReference>
<keyword evidence="4" id="KW-1185">Reference proteome</keyword>
<dbReference type="InterPro" id="IPR006076">
    <property type="entry name" value="FAD-dep_OxRdtase"/>
</dbReference>
<evidence type="ECO:0000256" key="1">
    <source>
        <dbReference type="ARBA" id="ARBA00023002"/>
    </source>
</evidence>
<evidence type="ECO:0000313" key="4">
    <source>
        <dbReference type="Proteomes" id="UP000070107"/>
    </source>
</evidence>
<name>A0A135HQK0_9HYPH</name>
<reference evidence="3 4" key="1">
    <citation type="submission" date="2015-11" db="EMBL/GenBank/DDBJ databases">
        <title>Draft genome sequence of Paramesorhizobium deserti A-3-E, a strain highly resistant to diverse beta-lactam antibiotics.</title>
        <authorList>
            <person name="Lv R."/>
            <person name="Yang X."/>
            <person name="Fang N."/>
            <person name="Guo J."/>
            <person name="Luo X."/>
            <person name="Peng F."/>
            <person name="Yang R."/>
            <person name="Cui Y."/>
            <person name="Fang C."/>
            <person name="Song Y."/>
        </authorList>
    </citation>
    <scope>NUCLEOTIDE SEQUENCE [LARGE SCALE GENOMIC DNA]</scope>
    <source>
        <strain evidence="3 4">A-3-E</strain>
    </source>
</reference>
<proteinExistence type="predicted"/>
<dbReference type="SUPFAM" id="SSF51905">
    <property type="entry name" value="FAD/NAD(P)-binding domain"/>
    <property type="match status" value="1"/>
</dbReference>
<dbReference type="Gene3D" id="3.30.9.10">
    <property type="entry name" value="D-Amino Acid Oxidase, subunit A, domain 2"/>
    <property type="match status" value="1"/>
</dbReference>
<sequence>MLDPASSLWAATADPAPATPALEGAHTADVVVIGAGYTGLTAALSLTEGGASVIVADMVGPGFGASGRNGGQVIPGLKLDPDVLDAVFGEATTDFAGRTADTVFSLIEKHRIECEPIRQGWIQGSVKKSHLPTLEKRMLQWQSRGAPVEMLDAQAMKRRTGGIGFVGGWIDMRAGSIHPLNYARGLASAALAAGIKVHGNSEATELKRNGSRWAVMFSNGAKVVADNVVIATNGYSSSLWPGLKATVIPANSFQIATAPLDSNLLERILPERSAVSDSRRVGNYFRIGPGDRLMMGGRGSFSDPRSPADYHRIVGALHAFFPEVRSVSLEFRWTGRVAMTRDHLPHIHQPAPGLTMALGYNGRGVAMASALGTAIGAHLLNSTVNPLPLKLTDIKPLPLHDLHPIYASAMIAYYRLRDSLES</sequence>
<dbReference type="EMBL" id="LNTU01000038">
    <property type="protein sequence ID" value="KXF75462.1"/>
    <property type="molecule type" value="Genomic_DNA"/>
</dbReference>
<dbReference type="GO" id="GO:0016491">
    <property type="term" value="F:oxidoreductase activity"/>
    <property type="evidence" value="ECO:0007669"/>
    <property type="project" value="UniProtKB-KW"/>
</dbReference>
<dbReference type="Pfam" id="PF01266">
    <property type="entry name" value="DAO"/>
    <property type="match status" value="1"/>
</dbReference>